<accession>A0A9W9J562</accession>
<dbReference type="GeneID" id="83183605"/>
<sequence>MAAEAMARGFDPGAVARQFAFSAPGTDVVDVGTDFYNSELFNSFLNSHDIMSTGSISENSLRRVYDAYAHIGATIFMGNWSDPGSIVCANLYSWHILNDRHEFLRRAVLGSSKMRTGRSDQRYAEWDEAFDEDGQTTGFSRPLSNACNGFPTCDQIEAFLERSGNKELLEKIWYLLSIGPAEYVSRGLVDELKEKNLVDTLELAMANAYSYGLVHELRWLLAHASHHAWQVNYVFEAAMFGSLLDDGGLEGKLDRYE</sequence>
<organism evidence="1 2">
    <name type="scientific">Penicillium cinerascens</name>
    <dbReference type="NCBI Taxonomy" id="70096"/>
    <lineage>
        <taxon>Eukaryota</taxon>
        <taxon>Fungi</taxon>
        <taxon>Dikarya</taxon>
        <taxon>Ascomycota</taxon>
        <taxon>Pezizomycotina</taxon>
        <taxon>Eurotiomycetes</taxon>
        <taxon>Eurotiomycetidae</taxon>
        <taxon>Eurotiales</taxon>
        <taxon>Aspergillaceae</taxon>
        <taxon>Penicillium</taxon>
    </lineage>
</organism>
<keyword evidence="2" id="KW-1185">Reference proteome</keyword>
<evidence type="ECO:0000313" key="2">
    <source>
        <dbReference type="Proteomes" id="UP001150904"/>
    </source>
</evidence>
<comment type="caution">
    <text evidence="1">The sequence shown here is derived from an EMBL/GenBank/DDBJ whole genome shotgun (WGS) entry which is preliminary data.</text>
</comment>
<reference evidence="1" key="1">
    <citation type="submission" date="2022-12" db="EMBL/GenBank/DDBJ databases">
        <authorList>
            <person name="Petersen C."/>
        </authorList>
    </citation>
    <scope>NUCLEOTIDE SEQUENCE</scope>
    <source>
        <strain evidence="1">IBT 15544</strain>
    </source>
</reference>
<proteinExistence type="predicted"/>
<evidence type="ECO:0000313" key="1">
    <source>
        <dbReference type="EMBL" id="KAJ5190263.1"/>
    </source>
</evidence>
<name>A0A9W9J562_9EURO</name>
<gene>
    <name evidence="1" type="ORF">N7498_009248</name>
</gene>
<dbReference type="RefSeq" id="XP_058303203.1">
    <property type="nucleotide sequence ID" value="XM_058456304.1"/>
</dbReference>
<dbReference type="Proteomes" id="UP001150904">
    <property type="component" value="Unassembled WGS sequence"/>
</dbReference>
<dbReference type="EMBL" id="JAPQKR010000016">
    <property type="protein sequence ID" value="KAJ5190263.1"/>
    <property type="molecule type" value="Genomic_DNA"/>
</dbReference>
<dbReference type="OrthoDB" id="640151at2759"/>
<protein>
    <submittedName>
        <fullName evidence="1">Uncharacterized protein</fullName>
    </submittedName>
</protein>
<reference evidence="1" key="2">
    <citation type="journal article" date="2023" name="IMA Fungus">
        <title>Comparative genomic study of the Penicillium genus elucidates a diverse pangenome and 15 lateral gene transfer events.</title>
        <authorList>
            <person name="Petersen C."/>
            <person name="Sorensen T."/>
            <person name="Nielsen M.R."/>
            <person name="Sondergaard T.E."/>
            <person name="Sorensen J.L."/>
            <person name="Fitzpatrick D.A."/>
            <person name="Frisvad J.C."/>
            <person name="Nielsen K.L."/>
        </authorList>
    </citation>
    <scope>NUCLEOTIDE SEQUENCE</scope>
    <source>
        <strain evidence="1">IBT 15544</strain>
    </source>
</reference>
<dbReference type="AlphaFoldDB" id="A0A9W9J562"/>